<dbReference type="InterPro" id="IPR050113">
    <property type="entry name" value="Ub_conjugating_enzyme"/>
</dbReference>
<feature type="compositionally biased region" description="Basic residues" evidence="1">
    <location>
        <begin position="177"/>
        <end position="187"/>
    </location>
</feature>
<dbReference type="EMBL" id="CAACVS010000229">
    <property type="protein sequence ID" value="VEU39682.1"/>
    <property type="molecule type" value="Genomic_DNA"/>
</dbReference>
<dbReference type="Gene3D" id="3.10.110.10">
    <property type="entry name" value="Ubiquitin Conjugating Enzyme"/>
    <property type="match status" value="1"/>
</dbReference>
<dbReference type="CDD" id="cd23808">
    <property type="entry name" value="UBCc_UBE2W"/>
    <property type="match status" value="1"/>
</dbReference>
<feature type="compositionally biased region" description="Polar residues" evidence="1">
    <location>
        <begin position="198"/>
        <end position="207"/>
    </location>
</feature>
<gene>
    <name evidence="4" type="ORF">PSNMU_V1.4_AUG-EV-PASAV3_0065380</name>
</gene>
<keyword evidence="5" id="KW-1185">Reference proteome</keyword>
<feature type="signal peptide" evidence="2">
    <location>
        <begin position="1"/>
        <end position="24"/>
    </location>
</feature>
<evidence type="ECO:0000313" key="4">
    <source>
        <dbReference type="EMBL" id="VEU39682.1"/>
    </source>
</evidence>
<reference evidence="4 5" key="1">
    <citation type="submission" date="2019-01" db="EMBL/GenBank/DDBJ databases">
        <authorList>
            <person name="Ferrante I. M."/>
        </authorList>
    </citation>
    <scope>NUCLEOTIDE SEQUENCE [LARGE SCALE GENOMIC DNA]</scope>
    <source>
        <strain evidence="4 5">B856</strain>
    </source>
</reference>
<feature type="compositionally biased region" description="Basic residues" evidence="1">
    <location>
        <begin position="146"/>
        <end position="168"/>
    </location>
</feature>
<proteinExistence type="predicted"/>
<dbReference type="SUPFAM" id="SSF54495">
    <property type="entry name" value="UBC-like"/>
    <property type="match status" value="1"/>
</dbReference>
<protein>
    <recommendedName>
        <fullName evidence="3">UBC core domain-containing protein</fullName>
    </recommendedName>
</protein>
<dbReference type="PANTHER" id="PTHR24067">
    <property type="entry name" value="UBIQUITIN-CONJUGATING ENZYME E2"/>
    <property type="match status" value="1"/>
</dbReference>
<accession>A0A448ZCA4</accession>
<feature type="domain" description="UBC core" evidence="3">
    <location>
        <begin position="207"/>
        <end position="351"/>
    </location>
</feature>
<dbReference type="Pfam" id="PF00179">
    <property type="entry name" value="UQ_con"/>
    <property type="match status" value="1"/>
</dbReference>
<evidence type="ECO:0000256" key="1">
    <source>
        <dbReference type="SAM" id="MobiDB-lite"/>
    </source>
</evidence>
<evidence type="ECO:0000313" key="5">
    <source>
        <dbReference type="Proteomes" id="UP000291116"/>
    </source>
</evidence>
<feature type="region of interest" description="Disordered" evidence="1">
    <location>
        <begin position="143"/>
        <end position="207"/>
    </location>
</feature>
<feature type="compositionally biased region" description="Low complexity" evidence="1">
    <location>
        <begin position="188"/>
        <end position="197"/>
    </location>
</feature>
<dbReference type="PROSITE" id="PS50127">
    <property type="entry name" value="UBC_2"/>
    <property type="match status" value="1"/>
</dbReference>
<dbReference type="InterPro" id="IPR016135">
    <property type="entry name" value="UBQ-conjugating_enzyme/RWD"/>
</dbReference>
<sequence length="351" mass="38795">MVVSREGFMFFFAVLLGTVWSTTGTTVFGTDVLVPPATFGTRTSPSRSRFSLSTVRSDKSYGKLLLGNLSSRDTDTAVFCLRGGEISLPDDEEEGSGIIATKLRNMIRSILDISDNKIPIFSGFLRTCFKTLETLTGMSILPEQKSKKKKKDKAKSKPAKNESKKKKKASSEDGVKTKKPSKKKGAASKKSSAATQKHLSTSIKSSNPNYRIQKELKSFIKSPPPNLSVQVGTNIRIWIVTMKGAKDTIYEGEVFKLRVEFPKDYPTVPPSVYFLKKHMPVHEHVYTNGDICLSLLGNGWRPTMSAQSIAVSILSILSSAQSKSLPMDNAQHATAKPGQFQKDWVYHDDRC</sequence>
<evidence type="ECO:0000256" key="2">
    <source>
        <dbReference type="SAM" id="SignalP"/>
    </source>
</evidence>
<organism evidence="4 5">
    <name type="scientific">Pseudo-nitzschia multistriata</name>
    <dbReference type="NCBI Taxonomy" id="183589"/>
    <lineage>
        <taxon>Eukaryota</taxon>
        <taxon>Sar</taxon>
        <taxon>Stramenopiles</taxon>
        <taxon>Ochrophyta</taxon>
        <taxon>Bacillariophyta</taxon>
        <taxon>Bacillariophyceae</taxon>
        <taxon>Bacillariophycidae</taxon>
        <taxon>Bacillariales</taxon>
        <taxon>Bacillariaceae</taxon>
        <taxon>Pseudo-nitzschia</taxon>
    </lineage>
</organism>
<dbReference type="AlphaFoldDB" id="A0A448ZCA4"/>
<dbReference type="Proteomes" id="UP000291116">
    <property type="component" value="Unassembled WGS sequence"/>
</dbReference>
<dbReference type="SMART" id="SM00212">
    <property type="entry name" value="UBCc"/>
    <property type="match status" value="1"/>
</dbReference>
<evidence type="ECO:0000259" key="3">
    <source>
        <dbReference type="PROSITE" id="PS50127"/>
    </source>
</evidence>
<feature type="chain" id="PRO_5019328597" description="UBC core domain-containing protein" evidence="2">
    <location>
        <begin position="25"/>
        <end position="351"/>
    </location>
</feature>
<name>A0A448ZCA4_9STRA</name>
<dbReference type="OrthoDB" id="1158011at2759"/>
<dbReference type="InterPro" id="IPR000608">
    <property type="entry name" value="UBC"/>
</dbReference>
<keyword evidence="2" id="KW-0732">Signal</keyword>